<dbReference type="SUPFAM" id="SSF52317">
    <property type="entry name" value="Class I glutamine amidotransferase-like"/>
    <property type="match status" value="1"/>
</dbReference>
<dbReference type="InterPro" id="IPR002586">
    <property type="entry name" value="CobQ/CobB/MinD/ParA_Nub-bd_dom"/>
</dbReference>
<dbReference type="NCBIfam" id="TIGR00379">
    <property type="entry name" value="cobB"/>
    <property type="match status" value="1"/>
</dbReference>
<dbReference type="EMBL" id="LKHP01000020">
    <property type="protein sequence ID" value="KRQ85921.1"/>
    <property type="molecule type" value="Genomic_DNA"/>
</dbReference>
<evidence type="ECO:0000256" key="6">
    <source>
        <dbReference type="ARBA" id="ARBA00022962"/>
    </source>
</evidence>
<dbReference type="OrthoDB" id="9764035at2"/>
<evidence type="ECO:0000256" key="5">
    <source>
        <dbReference type="ARBA" id="ARBA00022842"/>
    </source>
</evidence>
<keyword evidence="6" id="KW-0315">Glutamine amidotransferase</keyword>
<dbReference type="PATRIC" id="fig|908809.3.peg.2282"/>
<dbReference type="InterPro" id="IPR027417">
    <property type="entry name" value="P-loop_NTPase"/>
</dbReference>
<dbReference type="Pfam" id="PF07685">
    <property type="entry name" value="GATase_3"/>
    <property type="match status" value="1"/>
</dbReference>
<keyword evidence="4" id="KW-0067">ATP-binding</keyword>
<evidence type="ECO:0000259" key="7">
    <source>
        <dbReference type="Pfam" id="PF01656"/>
    </source>
</evidence>
<accession>A0A0R3JR42</accession>
<organism evidence="9 10">
    <name type="scientific">Caloramator mitchellensis</name>
    <dbReference type="NCBI Taxonomy" id="908809"/>
    <lineage>
        <taxon>Bacteria</taxon>
        <taxon>Bacillati</taxon>
        <taxon>Bacillota</taxon>
        <taxon>Clostridia</taxon>
        <taxon>Eubacteriales</taxon>
        <taxon>Clostridiaceae</taxon>
        <taxon>Caloramator</taxon>
    </lineage>
</organism>
<proteinExistence type="predicted"/>
<dbReference type="PROSITE" id="PS51274">
    <property type="entry name" value="GATASE_COBBQ"/>
    <property type="match status" value="1"/>
</dbReference>
<dbReference type="PANTHER" id="PTHR43873:SF1">
    <property type="entry name" value="COBYRINATE A,C-DIAMIDE SYNTHASE"/>
    <property type="match status" value="1"/>
</dbReference>
<comment type="caution">
    <text evidence="9">The sequence shown here is derived from an EMBL/GenBank/DDBJ whole genome shotgun (WGS) entry which is preliminary data.</text>
</comment>
<dbReference type="Gene3D" id="3.40.50.880">
    <property type="match status" value="1"/>
</dbReference>
<evidence type="ECO:0000259" key="8">
    <source>
        <dbReference type="Pfam" id="PF07685"/>
    </source>
</evidence>
<evidence type="ECO:0000256" key="3">
    <source>
        <dbReference type="ARBA" id="ARBA00022741"/>
    </source>
</evidence>
<evidence type="ECO:0000313" key="10">
    <source>
        <dbReference type="Proteomes" id="UP000052015"/>
    </source>
</evidence>
<sequence length="430" mass="48627">MKGIVISAPNSGSGKTILTSGLIKALMDLNYTVFPCKTGPDYIDTAFLGRAAKYMAQNLDMHLQGDIKHAIDVEKDLCIVEGAMGYFDGIYNTFENSSFNIAKNLNLDTVLIYTPKGEMFSAIPKIKGMVDFAGNIKGIIFNRISKHYYELLKSALEQHVDIKVLGFIEEKDDYILQSRHLGLIQSSEIEDIDKKVNTMAENIKKNIDIETMLSLFKDVEAFKKAKYDKTGFRAAIAMDKAFSFYYRENLEILNSLFDVTYFSPIEDDKLPECDFLYLGGGYPEVFKKELSRNKTMLNSIRQYSQNGGYIFAECGGLMYLTKEIDGFEMTGVFDGISYMTDRLQNFGYVDVEIKNDCLIGKKGDKFTGHEFHKSLSQINCVNLLTVKKTMGNRITECGYQVNNTFAMYQHVSFLGSFNIIENIISNMKGE</sequence>
<dbReference type="AlphaFoldDB" id="A0A0R3JR42"/>
<evidence type="ECO:0000256" key="4">
    <source>
        <dbReference type="ARBA" id="ARBA00022840"/>
    </source>
</evidence>
<dbReference type="GO" id="GO:0005524">
    <property type="term" value="F:ATP binding"/>
    <property type="evidence" value="ECO:0007669"/>
    <property type="project" value="UniProtKB-KW"/>
</dbReference>
<evidence type="ECO:0000256" key="1">
    <source>
        <dbReference type="ARBA" id="ARBA00001946"/>
    </source>
</evidence>
<dbReference type="InterPro" id="IPR011698">
    <property type="entry name" value="GATase_3"/>
</dbReference>
<dbReference type="Pfam" id="PF01656">
    <property type="entry name" value="CbiA"/>
    <property type="match status" value="1"/>
</dbReference>
<dbReference type="InterPro" id="IPR029062">
    <property type="entry name" value="Class_I_gatase-like"/>
</dbReference>
<dbReference type="STRING" id="908809.ABG79_02295"/>
<dbReference type="Gene3D" id="3.40.50.300">
    <property type="entry name" value="P-loop containing nucleotide triphosphate hydrolases"/>
    <property type="match status" value="1"/>
</dbReference>
<dbReference type="GO" id="GO:0042242">
    <property type="term" value="F:cobyrinic acid a,c-diamide synthase activity"/>
    <property type="evidence" value="ECO:0007669"/>
    <property type="project" value="InterPro"/>
</dbReference>
<feature type="domain" description="CobB/CobQ-like glutamine amidotransferase" evidence="8">
    <location>
        <begin position="235"/>
        <end position="415"/>
    </location>
</feature>
<dbReference type="InterPro" id="IPR004484">
    <property type="entry name" value="CbiA/CobB_synth"/>
</dbReference>
<dbReference type="PANTHER" id="PTHR43873">
    <property type="entry name" value="COBYRINATE A,C-DIAMIDE SYNTHASE"/>
    <property type="match status" value="1"/>
</dbReference>
<dbReference type="Proteomes" id="UP000052015">
    <property type="component" value="Unassembled WGS sequence"/>
</dbReference>
<keyword evidence="5" id="KW-0460">Magnesium</keyword>
<dbReference type="RefSeq" id="WP_057979577.1">
    <property type="nucleotide sequence ID" value="NZ_LKHP01000020.1"/>
</dbReference>
<evidence type="ECO:0000313" key="9">
    <source>
        <dbReference type="EMBL" id="KRQ85921.1"/>
    </source>
</evidence>
<gene>
    <name evidence="9" type="primary">cobB_2</name>
    <name evidence="9" type="ORF">ABG79_02295</name>
</gene>
<protein>
    <submittedName>
        <fullName evidence="9">Cobyrinic acid A,C-diamide synthase</fullName>
    </submittedName>
</protein>
<dbReference type="NCBIfam" id="NF002204">
    <property type="entry name" value="PRK01077.1"/>
    <property type="match status" value="1"/>
</dbReference>
<evidence type="ECO:0000256" key="2">
    <source>
        <dbReference type="ARBA" id="ARBA00022598"/>
    </source>
</evidence>
<keyword evidence="3" id="KW-0547">Nucleotide-binding</keyword>
<keyword evidence="2" id="KW-0436">Ligase</keyword>
<name>A0A0R3JR42_CALMK</name>
<keyword evidence="10" id="KW-1185">Reference proteome</keyword>
<comment type="cofactor">
    <cofactor evidence="1">
        <name>Mg(2+)</name>
        <dbReference type="ChEBI" id="CHEBI:18420"/>
    </cofactor>
</comment>
<feature type="domain" description="CobQ/CobB/MinD/ParA nucleotide binding" evidence="7">
    <location>
        <begin position="4"/>
        <end position="174"/>
    </location>
</feature>
<dbReference type="SUPFAM" id="SSF52540">
    <property type="entry name" value="P-loop containing nucleoside triphosphate hydrolases"/>
    <property type="match status" value="1"/>
</dbReference>
<reference evidence="9 10" key="1">
    <citation type="submission" date="2015-09" db="EMBL/GenBank/DDBJ databases">
        <title>Draft genome sequence of a Caloramator mitchellensis, a moderate thermophile from the Great Artesian Basin of Australia.</title>
        <authorList>
            <person name="Patel B.K."/>
        </authorList>
    </citation>
    <scope>NUCLEOTIDE SEQUENCE [LARGE SCALE GENOMIC DNA]</scope>
    <source>
        <strain evidence="9 10">VF08</strain>
    </source>
</reference>
<dbReference type="CDD" id="cd03130">
    <property type="entry name" value="GATase1_CobB"/>
    <property type="match status" value="1"/>
</dbReference>